<feature type="transmembrane region" description="Helical" evidence="1">
    <location>
        <begin position="188"/>
        <end position="206"/>
    </location>
</feature>
<name>A0ABZ2PPN5_9NOCA</name>
<gene>
    <name evidence="2" type="ORF">WDS16_24725</name>
</gene>
<evidence type="ECO:0000313" key="3">
    <source>
        <dbReference type="Proteomes" id="UP001432000"/>
    </source>
</evidence>
<keyword evidence="1" id="KW-1133">Transmembrane helix</keyword>
<feature type="transmembrane region" description="Helical" evidence="1">
    <location>
        <begin position="160"/>
        <end position="181"/>
    </location>
</feature>
<feature type="transmembrane region" description="Helical" evidence="1">
    <location>
        <begin position="105"/>
        <end position="130"/>
    </location>
</feature>
<evidence type="ECO:0000256" key="1">
    <source>
        <dbReference type="SAM" id="Phobius"/>
    </source>
</evidence>
<keyword evidence="1" id="KW-0472">Membrane</keyword>
<feature type="transmembrane region" description="Helical" evidence="1">
    <location>
        <begin position="65"/>
        <end position="84"/>
    </location>
</feature>
<reference evidence="2 3" key="1">
    <citation type="submission" date="2024-03" db="EMBL/GenBank/DDBJ databases">
        <title>Natural products discovery in diverse microorganisms through a two-stage MS feature dereplication strategy.</title>
        <authorList>
            <person name="Zhang R."/>
        </authorList>
    </citation>
    <scope>NUCLEOTIDE SEQUENCE [LARGE SCALE GENOMIC DNA]</scope>
    <source>
        <strain evidence="2 3">18930</strain>
    </source>
</reference>
<proteinExistence type="predicted"/>
<protein>
    <submittedName>
        <fullName evidence="2">ABC transporter permease</fullName>
    </submittedName>
</protein>
<dbReference type="EMBL" id="CP147846">
    <property type="protein sequence ID" value="WXG68361.1"/>
    <property type="molecule type" value="Genomic_DNA"/>
</dbReference>
<keyword evidence="3" id="KW-1185">Reference proteome</keyword>
<dbReference type="Proteomes" id="UP001432000">
    <property type="component" value="Chromosome"/>
</dbReference>
<keyword evidence="1" id="KW-0812">Transmembrane</keyword>
<dbReference type="RefSeq" id="WP_338888518.1">
    <property type="nucleotide sequence ID" value="NZ_CP147846.1"/>
</dbReference>
<feature type="transmembrane region" description="Helical" evidence="1">
    <location>
        <begin position="325"/>
        <end position="343"/>
    </location>
</feature>
<organism evidence="2 3">
    <name type="scientific">Rhodococcus sovatensis</name>
    <dbReference type="NCBI Taxonomy" id="1805840"/>
    <lineage>
        <taxon>Bacteria</taxon>
        <taxon>Bacillati</taxon>
        <taxon>Actinomycetota</taxon>
        <taxon>Actinomycetes</taxon>
        <taxon>Mycobacteriales</taxon>
        <taxon>Nocardiaceae</taxon>
        <taxon>Rhodococcus</taxon>
    </lineage>
</organism>
<accession>A0ABZ2PPN5</accession>
<sequence length="348" mass="38444">MTYRQFRATLLGALGVVALVSVVTAGSSLILRNYPYANSYDTFFSCFGVDSTVCVAQNALTGTTLVTVALPSLIGLFVGVTVFSRDIERGTHVLSLSQSVGRVRWYFSRVLVLFVPIILAMLVHGLVFSWTRLPDSSGFWSISGGTGRSRFDYPIFETEALMPAAYTAVALMIGSMCALLLRNTIGAMALTLIATVGLSVLVSTVVRQHYATPLVESQPLVDLVQSGEFISYGPASRWTIGQNYVDVDGNVVDIDYALCAEDESFWNEMQQRPEETYADWERRSDALNQEQIVRHNQCIGRQGADRFEIEYFEDSSFWRFQSTEAALALLVSALACAGSLFLVRRLRP</sequence>
<evidence type="ECO:0000313" key="2">
    <source>
        <dbReference type="EMBL" id="WXG68361.1"/>
    </source>
</evidence>